<keyword evidence="7" id="KW-0547">Nucleotide-binding</keyword>
<sequence length="141" mass="15848">MQTTQSQIRVTTDKKKLLLDARRDLFSLTLFPTIEKVLESLRLDDEKLRQIMQLLEQEMDAGLSPATHKSADVKMFPTYVRNIADGSETGQVLALDLGGTNFRVLLVTLSPQPRIDLKSKIFVIPQSIMLGPGVNLFRHLA</sequence>
<dbReference type="GO" id="GO:0005536">
    <property type="term" value="F:D-glucose binding"/>
    <property type="evidence" value="ECO:0007669"/>
    <property type="project" value="InterPro"/>
</dbReference>
<keyword evidence="7" id="KW-0418">Kinase</keyword>
<evidence type="ECO:0000256" key="1">
    <source>
        <dbReference type="ARBA" id="ARBA00004888"/>
    </source>
</evidence>
<feature type="non-terminal residue" evidence="9">
    <location>
        <position position="1"/>
    </location>
</feature>
<organism evidence="9 10">
    <name type="scientific">Rotaria magnacalcarata</name>
    <dbReference type="NCBI Taxonomy" id="392030"/>
    <lineage>
        <taxon>Eukaryota</taxon>
        <taxon>Metazoa</taxon>
        <taxon>Spiralia</taxon>
        <taxon>Gnathifera</taxon>
        <taxon>Rotifera</taxon>
        <taxon>Eurotatoria</taxon>
        <taxon>Bdelloidea</taxon>
        <taxon>Philodinida</taxon>
        <taxon>Philodinidae</taxon>
        <taxon>Rotaria</taxon>
    </lineage>
</organism>
<comment type="pathway">
    <text evidence="2">Carbohydrate metabolism; hexose metabolism.</text>
</comment>
<dbReference type="Gene3D" id="3.30.420.40">
    <property type="match status" value="1"/>
</dbReference>
<evidence type="ECO:0000256" key="7">
    <source>
        <dbReference type="RuleBase" id="RU362007"/>
    </source>
</evidence>
<protein>
    <recommendedName>
        <fullName evidence="7">Phosphotransferase</fullName>
        <ecNumber evidence="7">2.7.1.-</ecNumber>
    </recommendedName>
</protein>
<comment type="caution">
    <text evidence="9">The sequence shown here is derived from an EMBL/GenBank/DDBJ whole genome shotgun (WGS) entry which is preliminary data.</text>
</comment>
<comment type="similarity">
    <text evidence="7">Belongs to the hexokinase family.</text>
</comment>
<reference evidence="9" key="1">
    <citation type="submission" date="2021-02" db="EMBL/GenBank/DDBJ databases">
        <authorList>
            <person name="Nowell W R."/>
        </authorList>
    </citation>
    <scope>NUCLEOTIDE SEQUENCE</scope>
</reference>
<comment type="catalytic activity">
    <reaction evidence="6">
        <text>D-glucose + ATP = D-glucose 6-phosphate + ADP + H(+)</text>
        <dbReference type="Rhea" id="RHEA:17825"/>
        <dbReference type="ChEBI" id="CHEBI:4167"/>
        <dbReference type="ChEBI" id="CHEBI:15378"/>
        <dbReference type="ChEBI" id="CHEBI:30616"/>
        <dbReference type="ChEBI" id="CHEBI:61548"/>
        <dbReference type="ChEBI" id="CHEBI:456216"/>
        <dbReference type="EC" id="2.7.1.1"/>
    </reaction>
    <physiologicalReaction direction="left-to-right" evidence="6">
        <dbReference type="Rhea" id="RHEA:17826"/>
    </physiologicalReaction>
</comment>
<dbReference type="GO" id="GO:0004340">
    <property type="term" value="F:glucokinase activity"/>
    <property type="evidence" value="ECO:0007669"/>
    <property type="project" value="TreeGrafter"/>
</dbReference>
<dbReference type="Proteomes" id="UP000681967">
    <property type="component" value="Unassembled WGS sequence"/>
</dbReference>
<dbReference type="GO" id="GO:0005524">
    <property type="term" value="F:ATP binding"/>
    <property type="evidence" value="ECO:0007669"/>
    <property type="project" value="UniProtKB-UniRule"/>
</dbReference>
<dbReference type="SUPFAM" id="SSF53067">
    <property type="entry name" value="Actin-like ATPase domain"/>
    <property type="match status" value="1"/>
</dbReference>
<evidence type="ECO:0000256" key="3">
    <source>
        <dbReference type="ARBA" id="ARBA00023152"/>
    </source>
</evidence>
<feature type="non-terminal residue" evidence="9">
    <location>
        <position position="141"/>
    </location>
</feature>
<gene>
    <name evidence="9" type="ORF">BYL167_LOCUS61011</name>
</gene>
<comment type="catalytic activity">
    <reaction evidence="5">
        <text>D-fructose + ATP = D-fructose 6-phosphate + ADP + H(+)</text>
        <dbReference type="Rhea" id="RHEA:16125"/>
        <dbReference type="ChEBI" id="CHEBI:15378"/>
        <dbReference type="ChEBI" id="CHEBI:30616"/>
        <dbReference type="ChEBI" id="CHEBI:37721"/>
        <dbReference type="ChEBI" id="CHEBI:61527"/>
        <dbReference type="ChEBI" id="CHEBI:456216"/>
        <dbReference type="EC" id="2.7.1.1"/>
    </reaction>
    <physiologicalReaction direction="left-to-right" evidence="5">
        <dbReference type="Rhea" id="RHEA:16126"/>
    </physiologicalReaction>
</comment>
<evidence type="ECO:0000256" key="5">
    <source>
        <dbReference type="ARBA" id="ARBA00047905"/>
    </source>
</evidence>
<feature type="domain" description="Hexokinase N-terminal" evidence="8">
    <location>
        <begin position="34"/>
        <end position="141"/>
    </location>
</feature>
<dbReference type="InterPro" id="IPR043129">
    <property type="entry name" value="ATPase_NBD"/>
</dbReference>
<proteinExistence type="inferred from homology"/>
<evidence type="ECO:0000256" key="2">
    <source>
        <dbReference type="ARBA" id="ARBA00005028"/>
    </source>
</evidence>
<dbReference type="PANTHER" id="PTHR19443">
    <property type="entry name" value="HEXOKINASE"/>
    <property type="match status" value="1"/>
</dbReference>
<evidence type="ECO:0000256" key="4">
    <source>
        <dbReference type="ARBA" id="ARBA00044613"/>
    </source>
</evidence>
<dbReference type="GO" id="GO:0005829">
    <property type="term" value="C:cytosol"/>
    <property type="evidence" value="ECO:0007669"/>
    <property type="project" value="TreeGrafter"/>
</dbReference>
<evidence type="ECO:0000313" key="10">
    <source>
        <dbReference type="Proteomes" id="UP000681967"/>
    </source>
</evidence>
<dbReference type="InterPro" id="IPR022672">
    <property type="entry name" value="Hexokinase_N"/>
</dbReference>
<dbReference type="EC" id="2.7.1.-" evidence="7"/>
<keyword evidence="7" id="KW-0067">ATP-binding</keyword>
<dbReference type="Pfam" id="PF00349">
    <property type="entry name" value="Hexokinase_1"/>
    <property type="match status" value="1"/>
</dbReference>
<dbReference type="PANTHER" id="PTHR19443:SF16">
    <property type="entry name" value="HEXOKINASE TYPE 1-RELATED"/>
    <property type="match status" value="1"/>
</dbReference>
<dbReference type="GO" id="GO:0006006">
    <property type="term" value="P:glucose metabolic process"/>
    <property type="evidence" value="ECO:0007669"/>
    <property type="project" value="TreeGrafter"/>
</dbReference>
<evidence type="ECO:0000313" key="9">
    <source>
        <dbReference type="EMBL" id="CAF5074114.1"/>
    </source>
</evidence>
<comment type="catalytic activity">
    <reaction evidence="4">
        <text>a D-hexose + ATP = a D-hexose 6-phosphate + ADP + H(+)</text>
        <dbReference type="Rhea" id="RHEA:22740"/>
        <dbReference type="ChEBI" id="CHEBI:4194"/>
        <dbReference type="ChEBI" id="CHEBI:15378"/>
        <dbReference type="ChEBI" id="CHEBI:30616"/>
        <dbReference type="ChEBI" id="CHEBI:229467"/>
        <dbReference type="ChEBI" id="CHEBI:456216"/>
        <dbReference type="EC" id="2.7.1.1"/>
    </reaction>
    <physiologicalReaction direction="left-to-right" evidence="4">
        <dbReference type="Rhea" id="RHEA:22741"/>
    </physiologicalReaction>
</comment>
<dbReference type="GO" id="GO:0001678">
    <property type="term" value="P:intracellular glucose homeostasis"/>
    <property type="evidence" value="ECO:0007669"/>
    <property type="project" value="InterPro"/>
</dbReference>
<dbReference type="GO" id="GO:0005739">
    <property type="term" value="C:mitochondrion"/>
    <property type="evidence" value="ECO:0007669"/>
    <property type="project" value="TreeGrafter"/>
</dbReference>
<dbReference type="GO" id="GO:0006096">
    <property type="term" value="P:glycolytic process"/>
    <property type="evidence" value="ECO:0007669"/>
    <property type="project" value="UniProtKB-KW"/>
</dbReference>
<dbReference type="Gene3D" id="3.40.367.20">
    <property type="match status" value="1"/>
</dbReference>
<accession>A0A8S3EFV1</accession>
<name>A0A8S3EFV1_9BILA</name>
<evidence type="ECO:0000256" key="6">
    <source>
        <dbReference type="ARBA" id="ARBA00048160"/>
    </source>
</evidence>
<dbReference type="EMBL" id="CAJOBH010231722">
    <property type="protein sequence ID" value="CAF5074114.1"/>
    <property type="molecule type" value="Genomic_DNA"/>
</dbReference>
<dbReference type="PROSITE" id="PS51748">
    <property type="entry name" value="HEXOKINASE_2"/>
    <property type="match status" value="1"/>
</dbReference>
<dbReference type="GO" id="GO:0008865">
    <property type="term" value="F:fructokinase activity"/>
    <property type="evidence" value="ECO:0007669"/>
    <property type="project" value="TreeGrafter"/>
</dbReference>
<comment type="pathway">
    <text evidence="1">Carbohydrate degradation; glycolysis; D-glyceraldehyde 3-phosphate and glycerone phosphate from D-glucose: step 1/4.</text>
</comment>
<evidence type="ECO:0000259" key="8">
    <source>
        <dbReference type="Pfam" id="PF00349"/>
    </source>
</evidence>
<dbReference type="InterPro" id="IPR001312">
    <property type="entry name" value="Hexokinase"/>
</dbReference>
<keyword evidence="3 7" id="KW-0324">Glycolysis</keyword>
<keyword evidence="7" id="KW-0808">Transferase</keyword>
<dbReference type="AlphaFoldDB" id="A0A8S3EFV1"/>